<keyword evidence="3" id="KW-0813">Transport</keyword>
<dbReference type="AlphaFoldDB" id="A0A7J2TL03"/>
<comment type="similarity">
    <text evidence="2">Belongs to the complex I subunit 3 family.</text>
</comment>
<dbReference type="NCBIfam" id="NF004727">
    <property type="entry name" value="PRK06073.1-2"/>
    <property type="match status" value="1"/>
</dbReference>
<proteinExistence type="inferred from homology"/>
<dbReference type="InterPro" id="IPR038430">
    <property type="entry name" value="NDAH_ubi_oxred_su3_sf"/>
</dbReference>
<evidence type="ECO:0000256" key="5">
    <source>
        <dbReference type="ARBA" id="ARBA00022989"/>
    </source>
</evidence>
<evidence type="ECO:0000313" key="8">
    <source>
        <dbReference type="EMBL" id="HEH35702.1"/>
    </source>
</evidence>
<dbReference type="Pfam" id="PF00507">
    <property type="entry name" value="Oxidored_q4"/>
    <property type="match status" value="1"/>
</dbReference>
<feature type="transmembrane region" description="Helical" evidence="7">
    <location>
        <begin position="6"/>
        <end position="31"/>
    </location>
</feature>
<dbReference type="GO" id="GO:0016020">
    <property type="term" value="C:membrane"/>
    <property type="evidence" value="ECO:0007669"/>
    <property type="project" value="UniProtKB-SubCell"/>
</dbReference>
<dbReference type="Gene3D" id="1.20.58.1610">
    <property type="entry name" value="NADH:ubiquinone/plastoquinone oxidoreductase, chain 3"/>
    <property type="match status" value="1"/>
</dbReference>
<keyword evidence="5 7" id="KW-1133">Transmembrane helix</keyword>
<comment type="caution">
    <text evidence="8">The sequence shown here is derived from an EMBL/GenBank/DDBJ whole genome shotgun (WGS) entry which is preliminary data.</text>
</comment>
<feature type="transmembrane region" description="Helical" evidence="7">
    <location>
        <begin position="62"/>
        <end position="85"/>
    </location>
</feature>
<evidence type="ECO:0000256" key="1">
    <source>
        <dbReference type="ARBA" id="ARBA00004370"/>
    </source>
</evidence>
<evidence type="ECO:0000256" key="4">
    <source>
        <dbReference type="ARBA" id="ARBA00022692"/>
    </source>
</evidence>
<name>A0A7J2TL03_ARCFL</name>
<sequence>MQMIESALVVAIIIAVALITDIAVLILIRILPRYRPTEVKLQRFEAGNIPIGIPKWTLPMQYLGFVVIFMCFEPVIVLLLLTSAIPLIESYLLTLIALILLLPALYVGFNYSLEVAGLRR</sequence>
<evidence type="ECO:0000256" key="6">
    <source>
        <dbReference type="ARBA" id="ARBA00023136"/>
    </source>
</evidence>
<protein>
    <submittedName>
        <fullName evidence="8">NADH-quinone oxidoreductase subunit A</fullName>
    </submittedName>
</protein>
<organism evidence="8">
    <name type="scientific">Archaeoglobus fulgidus</name>
    <dbReference type="NCBI Taxonomy" id="2234"/>
    <lineage>
        <taxon>Archaea</taxon>
        <taxon>Methanobacteriati</taxon>
        <taxon>Methanobacteriota</taxon>
        <taxon>Archaeoglobi</taxon>
        <taxon>Archaeoglobales</taxon>
        <taxon>Archaeoglobaceae</taxon>
        <taxon>Archaeoglobus</taxon>
    </lineage>
</organism>
<comment type="subcellular location">
    <subcellularLocation>
        <location evidence="1">Membrane</location>
    </subcellularLocation>
</comment>
<feature type="transmembrane region" description="Helical" evidence="7">
    <location>
        <begin position="91"/>
        <end position="113"/>
    </location>
</feature>
<gene>
    <name evidence="8" type="ORF">ENP88_06090</name>
</gene>
<evidence type="ECO:0000256" key="3">
    <source>
        <dbReference type="ARBA" id="ARBA00022448"/>
    </source>
</evidence>
<reference evidence="8" key="1">
    <citation type="journal article" date="2020" name="mSystems">
        <title>Genome- and Community-Level Interaction Insights into Carbon Utilization and Element Cycling Functions of Hydrothermarchaeota in Hydrothermal Sediment.</title>
        <authorList>
            <person name="Zhou Z."/>
            <person name="Liu Y."/>
            <person name="Xu W."/>
            <person name="Pan J."/>
            <person name="Luo Z.H."/>
            <person name="Li M."/>
        </authorList>
    </citation>
    <scope>NUCLEOTIDE SEQUENCE [LARGE SCALE GENOMIC DNA]</scope>
    <source>
        <strain evidence="8">SpSt-26</strain>
    </source>
</reference>
<dbReference type="GO" id="GO:0008137">
    <property type="term" value="F:NADH dehydrogenase (ubiquinone) activity"/>
    <property type="evidence" value="ECO:0007669"/>
    <property type="project" value="InterPro"/>
</dbReference>
<evidence type="ECO:0000256" key="2">
    <source>
        <dbReference type="ARBA" id="ARBA00008472"/>
    </source>
</evidence>
<accession>A0A7J2TL03</accession>
<dbReference type="InterPro" id="IPR000440">
    <property type="entry name" value="NADH_UbQ/plastoQ_OxRdtase_su3"/>
</dbReference>
<keyword evidence="4 7" id="KW-0812">Transmembrane</keyword>
<keyword evidence="6 7" id="KW-0472">Membrane</keyword>
<evidence type="ECO:0000256" key="7">
    <source>
        <dbReference type="SAM" id="Phobius"/>
    </source>
</evidence>
<dbReference type="EMBL" id="DSLA01000095">
    <property type="protein sequence ID" value="HEH35702.1"/>
    <property type="molecule type" value="Genomic_DNA"/>
</dbReference>